<dbReference type="InterPro" id="IPR021373">
    <property type="entry name" value="DUF2993"/>
</dbReference>
<proteinExistence type="predicted"/>
<reference evidence="1" key="1">
    <citation type="submission" date="2020-02" db="EMBL/GenBank/DDBJ databases">
        <authorList>
            <person name="Meier V. D."/>
        </authorList>
    </citation>
    <scope>NUCLEOTIDE SEQUENCE</scope>
    <source>
        <strain evidence="1">AVDCRST_MAG81</strain>
    </source>
</reference>
<protein>
    <recommendedName>
        <fullName evidence="2">DUF2993 domain-containing protein</fullName>
    </recommendedName>
</protein>
<gene>
    <name evidence="1" type="ORF">AVDCRST_MAG81-2692</name>
</gene>
<dbReference type="EMBL" id="CADCWO010000145">
    <property type="protein sequence ID" value="CAA9578898.1"/>
    <property type="molecule type" value="Genomic_DNA"/>
</dbReference>
<dbReference type="Pfam" id="PF11209">
    <property type="entry name" value="LmeA"/>
    <property type="match status" value="1"/>
</dbReference>
<organism evidence="1">
    <name type="scientific">uncultured Synechococcales cyanobacterium</name>
    <dbReference type="NCBI Taxonomy" id="1936017"/>
    <lineage>
        <taxon>Bacteria</taxon>
        <taxon>Bacillati</taxon>
        <taxon>Cyanobacteriota</taxon>
        <taxon>Cyanophyceae</taxon>
        <taxon>Synechococcales</taxon>
        <taxon>environmental samples</taxon>
    </lineage>
</organism>
<evidence type="ECO:0000313" key="1">
    <source>
        <dbReference type="EMBL" id="CAA9578898.1"/>
    </source>
</evidence>
<name>A0A6J4VNV6_9CYAN</name>
<sequence>MPQEERGLGEQALNKAAEIGLSSQLDQVEELEVDVQTNPLSAVQGNVDSVSIEGKGMVMQGDLRVEELQVNTGSVKLNGMSAAFGKIELEQPTDATTHVVLTEQDITRAFNSEFIHTKLQNLEVNVDGKPTTVDIQEVKFQLPGNGIKLNAQIRLQDTGETKPVSFTATPRMSPDGERIILEDIQDQEGKDLSPELTDALSEKASELLNLRNFQLEGMSFRLQGLDVQQGRLTLQAETHVEKFPLSEE</sequence>
<accession>A0A6J4VNV6</accession>
<evidence type="ECO:0008006" key="2">
    <source>
        <dbReference type="Google" id="ProtNLM"/>
    </source>
</evidence>
<dbReference type="AlphaFoldDB" id="A0A6J4VNV6"/>